<sequence>MNIYKKATIALLSIILALPVFALNLDQAINELSQAKANGLVGEQADGYLGVVKNEGNASEIAQLINQARKQEYQKVSAQSNVPLVEVQNRAGTKAQEKTPAGQYIKQQGQWLKK</sequence>
<dbReference type="RefSeq" id="WP_065577938.1">
    <property type="nucleotide sequence ID" value="NZ_CAMLFL010000009.1"/>
</dbReference>
<dbReference type="AlphaFoldDB" id="A0A242NRA8"/>
<feature type="region of interest" description="Disordered" evidence="1">
    <location>
        <begin position="91"/>
        <end position="114"/>
    </location>
</feature>
<proteinExistence type="predicted"/>
<evidence type="ECO:0000256" key="2">
    <source>
        <dbReference type="SAM" id="SignalP"/>
    </source>
</evidence>
<protein>
    <recommendedName>
        <fullName evidence="5">DUF1318 domain-containing protein</fullName>
    </recommendedName>
</protein>
<evidence type="ECO:0000256" key="1">
    <source>
        <dbReference type="SAM" id="MobiDB-lite"/>
    </source>
</evidence>
<accession>A0A242NRA8</accession>
<accession>A0A242P4Q5</accession>
<feature type="chain" id="PRO_5011273016" description="DUF1318 domain-containing protein" evidence="2">
    <location>
        <begin position="23"/>
        <end position="114"/>
    </location>
</feature>
<dbReference type="EMBL" id="NASK01000104">
    <property type="protein sequence ID" value="OTQ48010.1"/>
    <property type="molecule type" value="Genomic_DNA"/>
</dbReference>
<feature type="compositionally biased region" description="Polar residues" evidence="1">
    <location>
        <begin position="105"/>
        <end position="114"/>
    </location>
</feature>
<feature type="signal peptide" evidence="2">
    <location>
        <begin position="1"/>
        <end position="22"/>
    </location>
</feature>
<keyword evidence="2" id="KW-0732">Signal</keyword>
<name>A0A242NRA8_9GAMM</name>
<evidence type="ECO:0000313" key="3">
    <source>
        <dbReference type="EMBL" id="OTQ48010.1"/>
    </source>
</evidence>
<dbReference type="InterPro" id="IPR008309">
    <property type="entry name" value="YdbL"/>
</dbReference>
<evidence type="ECO:0000313" key="4">
    <source>
        <dbReference type="Proteomes" id="UP000194968"/>
    </source>
</evidence>
<dbReference type="OrthoDB" id="9798130at2"/>
<dbReference type="Pfam" id="PF07027">
    <property type="entry name" value="DUF1318"/>
    <property type="match status" value="1"/>
</dbReference>
<gene>
    <name evidence="3" type="ORF">B6D06_11075</name>
</gene>
<dbReference type="Proteomes" id="UP000194968">
    <property type="component" value="Unassembled WGS sequence"/>
</dbReference>
<dbReference type="PIRSF" id="PIRSF025560">
    <property type="entry name" value="UCP025560"/>
    <property type="match status" value="1"/>
</dbReference>
<reference evidence="3 4" key="1">
    <citation type="submission" date="2017-03" db="EMBL/GenBank/DDBJ databases">
        <title>Comparative genomics of honeybee gut symbionts reveal geographically distinct and subgroup specific antibiotic resistance.</title>
        <authorList>
            <person name="Ludvigsen J."/>
            <person name="Porcellato D."/>
            <person name="Labee-Lund T.M."/>
            <person name="Amdam G.V."/>
            <person name="Rudi K."/>
        </authorList>
    </citation>
    <scope>NUCLEOTIDE SEQUENCE [LARGE SCALE GENOMIC DNA]</scope>
    <source>
        <strain evidence="3 4">A-4-12</strain>
    </source>
</reference>
<evidence type="ECO:0008006" key="5">
    <source>
        <dbReference type="Google" id="ProtNLM"/>
    </source>
</evidence>
<organism evidence="3 4">
    <name type="scientific">Gilliamella apis</name>
    <dbReference type="NCBI Taxonomy" id="1970738"/>
    <lineage>
        <taxon>Bacteria</taxon>
        <taxon>Pseudomonadati</taxon>
        <taxon>Pseudomonadota</taxon>
        <taxon>Gammaproteobacteria</taxon>
        <taxon>Orbales</taxon>
        <taxon>Orbaceae</taxon>
        <taxon>Gilliamella</taxon>
    </lineage>
</organism>
<comment type="caution">
    <text evidence="3">The sequence shown here is derived from an EMBL/GenBank/DDBJ whole genome shotgun (WGS) entry which is preliminary data.</text>
</comment>